<gene>
    <name evidence="2" type="ORF">SPPG_08619</name>
</gene>
<dbReference type="eggNOG" id="ENOG502RY1H">
    <property type="taxonomic scope" value="Eukaryota"/>
</dbReference>
<accession>A0A0L0H4X8</accession>
<protein>
    <submittedName>
        <fullName evidence="2">Uncharacterized protein</fullName>
    </submittedName>
</protein>
<feature type="compositionally biased region" description="Low complexity" evidence="1">
    <location>
        <begin position="263"/>
        <end position="276"/>
    </location>
</feature>
<feature type="region of interest" description="Disordered" evidence="1">
    <location>
        <begin position="594"/>
        <end position="613"/>
    </location>
</feature>
<dbReference type="VEuPathDB" id="FungiDB:SPPG_08619"/>
<dbReference type="OMA" id="GGEWDMQ"/>
<dbReference type="EMBL" id="KQ257472">
    <property type="protein sequence ID" value="KNC96024.1"/>
    <property type="molecule type" value="Genomic_DNA"/>
</dbReference>
<evidence type="ECO:0000313" key="2">
    <source>
        <dbReference type="EMBL" id="KNC96024.1"/>
    </source>
</evidence>
<evidence type="ECO:0000313" key="3">
    <source>
        <dbReference type="Proteomes" id="UP000053201"/>
    </source>
</evidence>
<dbReference type="InParanoid" id="A0A0L0H4X8"/>
<dbReference type="Proteomes" id="UP000053201">
    <property type="component" value="Unassembled WGS sequence"/>
</dbReference>
<organism evidence="2 3">
    <name type="scientific">Spizellomyces punctatus (strain DAOM BR117)</name>
    <dbReference type="NCBI Taxonomy" id="645134"/>
    <lineage>
        <taxon>Eukaryota</taxon>
        <taxon>Fungi</taxon>
        <taxon>Fungi incertae sedis</taxon>
        <taxon>Chytridiomycota</taxon>
        <taxon>Chytridiomycota incertae sedis</taxon>
        <taxon>Chytridiomycetes</taxon>
        <taxon>Spizellomycetales</taxon>
        <taxon>Spizellomycetaceae</taxon>
        <taxon>Spizellomyces</taxon>
    </lineage>
</organism>
<feature type="compositionally biased region" description="Polar residues" evidence="1">
    <location>
        <begin position="602"/>
        <end position="613"/>
    </location>
</feature>
<dbReference type="RefSeq" id="XP_016604064.1">
    <property type="nucleotide sequence ID" value="XM_016756765.1"/>
</dbReference>
<dbReference type="AlphaFoldDB" id="A0A0L0H4X8"/>
<evidence type="ECO:0000256" key="1">
    <source>
        <dbReference type="SAM" id="MobiDB-lite"/>
    </source>
</evidence>
<proteinExistence type="predicted"/>
<feature type="region of interest" description="Disordered" evidence="1">
    <location>
        <begin position="263"/>
        <end position="295"/>
    </location>
</feature>
<dbReference type="OrthoDB" id="2129662at2759"/>
<dbReference type="STRING" id="645134.A0A0L0H4X8"/>
<sequence>MDDVLQRILSQPSGQSSEQLSLVLRILEESRRLKEEERKDRELQLQILQVMTGDGRGQAQVESARPMNDLVALPAEVETLHDLECSSMHTSEDSMAFSDLFTSPMSEFVDINHEPPLNLLDPKNLDDSGTLDWAAQFEADFLNDIHVNKPRTDSLDSLDTRDLTRKVSNISLNPDCPLSPKACISPLHSNIQLIQTPPEYMWINQQCEVTDVQRHLRDGPNSSLPHVRTSCLTSYPRLPGESIITPTAPPYPYPFLVDEPSASSRSRSFRRGSSSSCKAPRVESDSGGDVESPQCSTPADVFRHAAWRASTRKRTVEDKCVCVDCRKQVGVLFLRGTQPSFEVPYVVDVRCGNCKEINPVDRSGADASSNSISGASGRKRLRAIPTVECDVCKRRIGSGGVRVGFTDEVGSEAGVEDWEEPSFNVELVCTPCGTKYLFCSECGGGGRHRTGKWRPRELFIPGRRTCSLPHIRIGDAAVQYRVLEVATELTDEALQGVQDVFFDCLISLYAIPSVIESRPGGYKDVRKEVESMWSQTVLDALTKDEHYAPKGTRRKYLTVAWVDKRHRNKGKFKQGGKEDVPWLARLALEGTVSPGSFPNVPPTTSTSANGASPSPLHTNSVYVAFSITEWNIPLKILYTLQISPRSVFLPTTTSYGELLRRGVERVQADARRDNVSPPEHLWCWAKADHARLTAIPERLGFVKKDAYIDNVNAFAGNEDQRLKEEWFDGSGLVGNMKDVVSGEGVTIYLMSVKEFGKVAGRRGR</sequence>
<reference evidence="2 3" key="1">
    <citation type="submission" date="2009-08" db="EMBL/GenBank/DDBJ databases">
        <title>The Genome Sequence of Spizellomyces punctatus strain DAOM BR117.</title>
        <authorList>
            <consortium name="The Broad Institute Genome Sequencing Platform"/>
            <person name="Russ C."/>
            <person name="Cuomo C."/>
            <person name="Shea T."/>
            <person name="Young S.K."/>
            <person name="Zeng Q."/>
            <person name="Koehrsen M."/>
            <person name="Haas B."/>
            <person name="Borodovsky M."/>
            <person name="Guigo R."/>
            <person name="Alvarado L."/>
            <person name="Berlin A."/>
            <person name="Bochicchio J."/>
            <person name="Borenstein D."/>
            <person name="Chapman S."/>
            <person name="Chen Z."/>
            <person name="Engels R."/>
            <person name="Freedman E."/>
            <person name="Gellesch M."/>
            <person name="Goldberg J."/>
            <person name="Griggs A."/>
            <person name="Gujja S."/>
            <person name="Heiman D."/>
            <person name="Hepburn T."/>
            <person name="Howarth C."/>
            <person name="Jen D."/>
            <person name="Larson L."/>
            <person name="Lewis B."/>
            <person name="Mehta T."/>
            <person name="Park D."/>
            <person name="Pearson M."/>
            <person name="Roberts A."/>
            <person name="Saif S."/>
            <person name="Shenoy N."/>
            <person name="Sisk P."/>
            <person name="Stolte C."/>
            <person name="Sykes S."/>
            <person name="Thomson T."/>
            <person name="Walk T."/>
            <person name="White J."/>
            <person name="Yandava C."/>
            <person name="Burger G."/>
            <person name="Gray M.W."/>
            <person name="Holland P.W.H."/>
            <person name="King N."/>
            <person name="Lang F.B.F."/>
            <person name="Roger A.J."/>
            <person name="Ruiz-Trillo I."/>
            <person name="Lander E."/>
            <person name="Nusbaum C."/>
        </authorList>
    </citation>
    <scope>NUCLEOTIDE SEQUENCE [LARGE SCALE GENOMIC DNA]</scope>
    <source>
        <strain evidence="2 3">DAOM BR117</strain>
    </source>
</reference>
<dbReference type="GeneID" id="27691769"/>
<keyword evidence="3" id="KW-1185">Reference proteome</keyword>
<name>A0A0L0H4X8_SPIPD</name>